<feature type="compositionally biased region" description="Polar residues" evidence="4">
    <location>
        <begin position="28"/>
        <end position="42"/>
    </location>
</feature>
<dbReference type="AlphaFoldDB" id="A0ABD3RCS3"/>
<feature type="compositionally biased region" description="Low complexity" evidence="4">
    <location>
        <begin position="319"/>
        <end position="341"/>
    </location>
</feature>
<keyword evidence="5" id="KW-0472">Membrane</keyword>
<evidence type="ECO:0000256" key="3">
    <source>
        <dbReference type="ARBA" id="ARBA00022729"/>
    </source>
</evidence>
<evidence type="ECO:0000313" key="8">
    <source>
        <dbReference type="Proteomes" id="UP001530377"/>
    </source>
</evidence>
<dbReference type="Proteomes" id="UP001530377">
    <property type="component" value="Unassembled WGS sequence"/>
</dbReference>
<name>A0ABD3RCS3_9STRA</name>
<organism evidence="7 8">
    <name type="scientific">Cyclostephanos tholiformis</name>
    <dbReference type="NCBI Taxonomy" id="382380"/>
    <lineage>
        <taxon>Eukaryota</taxon>
        <taxon>Sar</taxon>
        <taxon>Stramenopiles</taxon>
        <taxon>Ochrophyta</taxon>
        <taxon>Bacillariophyta</taxon>
        <taxon>Coscinodiscophyceae</taxon>
        <taxon>Thalassiosirophycidae</taxon>
        <taxon>Stephanodiscales</taxon>
        <taxon>Stephanodiscaceae</taxon>
        <taxon>Cyclostephanos</taxon>
    </lineage>
</organism>
<feature type="region of interest" description="Disordered" evidence="4">
    <location>
        <begin position="1"/>
        <end position="78"/>
    </location>
</feature>
<feature type="region of interest" description="Disordered" evidence="4">
    <location>
        <begin position="903"/>
        <end position="925"/>
    </location>
</feature>
<dbReference type="GO" id="GO:0005576">
    <property type="term" value="C:extracellular region"/>
    <property type="evidence" value="ECO:0007669"/>
    <property type="project" value="UniProtKB-SubCell"/>
</dbReference>
<comment type="caution">
    <text evidence="7">The sequence shown here is derived from an EMBL/GenBank/DDBJ whole genome shotgun (WGS) entry which is preliminary data.</text>
</comment>
<feature type="compositionally biased region" description="Low complexity" evidence="4">
    <location>
        <begin position="916"/>
        <end position="925"/>
    </location>
</feature>
<accession>A0ABD3RCS3</accession>
<dbReference type="Pfam" id="PF24517">
    <property type="entry name" value="CBM96"/>
    <property type="match status" value="1"/>
</dbReference>
<sequence length="1053" mass="115186">MPSLPPSQTPQRHGLHRDAADSNEDNNQHSVQSQSQEVTGQESKVMFREWQRDNGYEKLDDEFVGDDPLASPGNSSLNSGHFGGWSLTEGIAEKESIGIPFNEDDDEYNEKKGRNSQRTSSPRESQFKTHGLCMVKEENCDDLKSPGGVTTFDDVDLEASPTNLSTANKDHCNRNRGRNRLLEYRGKITDRVLQELQTNPKLKYKVMVAFTVMVALTFLLGVVIAASSENKQSKHNDESRAMDLNKLLGEVMPNLTMSNATSSSPKTKPTVKPTIKATTAPSLEPTHMPTFNPTMYLTSSKTTLSPSDITEQLNTLIPSISPTSALPTPLPSTSPMTMAPTRDCTDSPGEFTTYNDKSRTCEWLDNGHNGARSTRKDLDCLTSELGDACKYTCRLYNGCMDYLLSSFSYFTNENNVSFGDPCADKDGSFISNGNEPRECSWLDEDPETAPAKKNENCGTKDIPRTELGLMCPASCAGYNDCKQASDGSSVERVSPHPLSVLDDQADEPDEPTINCHDKEGKFLTHRGTYRKCRWLNQDDSDNAKEKKELNCGITEIGMNCLETCPCDIFQEEFDETPTATPTMLPTLQPTLTGDAAAVELTEDLMNTVLNGATNAVDSSMAALMDGWTDDAADTPTLIPTLQPTSSHDATADALAKELMGRFKSKKLDENLVGGDDDSDFAKREEPVVQGEAAAIFYAGVPTFSPVTEAPTPHPDSRGVFNDSGDILTLTVFADASVSQKEGDVNFGADERLNVENDLDRGTQQRQSLLLFDLTFVAESFKKTFGRATLRIYLVIGSDSGGVNLKKMTYTNWTEHDITWNTIPGGDGLDEPLISFVDSLNSASWYDIDATAPVREALESGESRLGIRIVSDDDVDVYFASKERGKKLQPLLIIDSRTIDPTVEPTKGPFDYPPTQTPTSSSPTTTSPIVALDCLDKKGKFVTPSGESQPCSWLNVGDESSKKEINCQNQNEAAFFCQASCSAHNGCDDMHCMDMSGMYVTHTGWTAECDWLLTGQGDLKLELNCGGTPEYPITELGKRCQATCGDYNGCNTAT</sequence>
<reference evidence="7 8" key="1">
    <citation type="submission" date="2024-10" db="EMBL/GenBank/DDBJ databases">
        <title>Updated reference genomes for cyclostephanoid diatoms.</title>
        <authorList>
            <person name="Roberts W.R."/>
            <person name="Alverson A.J."/>
        </authorList>
    </citation>
    <scope>NUCLEOTIDE SEQUENCE [LARGE SCALE GENOMIC DNA]</scope>
    <source>
        <strain evidence="7 8">AJA228-03</strain>
    </source>
</reference>
<comment type="subcellular location">
    <subcellularLocation>
        <location evidence="1">Secreted</location>
    </subcellularLocation>
</comment>
<keyword evidence="5" id="KW-0812">Transmembrane</keyword>
<feature type="domain" description="Carbohydrate-binding module family 96" evidence="6">
    <location>
        <begin position="728"/>
        <end position="893"/>
    </location>
</feature>
<gene>
    <name evidence="7" type="ORF">ACHAXA_002448</name>
</gene>
<evidence type="ECO:0000259" key="6">
    <source>
        <dbReference type="Pfam" id="PF24517"/>
    </source>
</evidence>
<feature type="transmembrane region" description="Helical" evidence="5">
    <location>
        <begin position="206"/>
        <end position="226"/>
    </location>
</feature>
<feature type="region of interest" description="Disordered" evidence="4">
    <location>
        <begin position="319"/>
        <end position="348"/>
    </location>
</feature>
<evidence type="ECO:0000313" key="7">
    <source>
        <dbReference type="EMBL" id="KAL3810584.1"/>
    </source>
</evidence>
<evidence type="ECO:0000256" key="2">
    <source>
        <dbReference type="ARBA" id="ARBA00022525"/>
    </source>
</evidence>
<keyword evidence="2" id="KW-0964">Secreted</keyword>
<evidence type="ECO:0000256" key="4">
    <source>
        <dbReference type="SAM" id="MobiDB-lite"/>
    </source>
</evidence>
<keyword evidence="3" id="KW-0732">Signal</keyword>
<evidence type="ECO:0000256" key="5">
    <source>
        <dbReference type="SAM" id="Phobius"/>
    </source>
</evidence>
<proteinExistence type="predicted"/>
<feature type="region of interest" description="Disordered" evidence="4">
    <location>
        <begin position="99"/>
        <end position="128"/>
    </location>
</feature>
<keyword evidence="8" id="KW-1185">Reference proteome</keyword>
<evidence type="ECO:0000256" key="1">
    <source>
        <dbReference type="ARBA" id="ARBA00004613"/>
    </source>
</evidence>
<keyword evidence="5" id="KW-1133">Transmembrane helix</keyword>
<dbReference type="NCBIfam" id="NF033679">
    <property type="entry name" value="DNRLRE_dom"/>
    <property type="match status" value="1"/>
</dbReference>
<dbReference type="InterPro" id="IPR055372">
    <property type="entry name" value="CBM96"/>
</dbReference>
<protein>
    <recommendedName>
        <fullName evidence="6">Carbohydrate-binding module family 96 domain-containing protein</fullName>
    </recommendedName>
</protein>
<feature type="compositionally biased region" description="Basic and acidic residues" evidence="4">
    <location>
        <begin position="45"/>
        <end position="58"/>
    </location>
</feature>
<dbReference type="EMBL" id="JALLPB020000317">
    <property type="protein sequence ID" value="KAL3810584.1"/>
    <property type="molecule type" value="Genomic_DNA"/>
</dbReference>